<dbReference type="STRING" id="1538553.JT25_001020"/>
<evidence type="ECO:0000256" key="5">
    <source>
        <dbReference type="SAM" id="MobiDB-lite"/>
    </source>
</evidence>
<evidence type="ECO:0000313" key="7">
    <source>
        <dbReference type="EMBL" id="AMK75075.1"/>
    </source>
</evidence>
<name>A0A140E3V1_9GAMM</name>
<keyword evidence="3 4" id="KW-0238">DNA-binding</keyword>
<feature type="compositionally biased region" description="Basic residues" evidence="5">
    <location>
        <begin position="115"/>
        <end position="126"/>
    </location>
</feature>
<dbReference type="CDD" id="cd00165">
    <property type="entry name" value="S4"/>
    <property type="match status" value="1"/>
</dbReference>
<evidence type="ECO:0000259" key="6">
    <source>
        <dbReference type="SMART" id="SM00363"/>
    </source>
</evidence>
<accession>A0A140E3V1</accession>
<evidence type="ECO:0000256" key="1">
    <source>
        <dbReference type="ARBA" id="ARBA00008396"/>
    </source>
</evidence>
<evidence type="ECO:0000256" key="3">
    <source>
        <dbReference type="ARBA" id="ARBA00023125"/>
    </source>
</evidence>
<dbReference type="SUPFAM" id="SSF55174">
    <property type="entry name" value="Alpha-L RNA-binding motif"/>
    <property type="match status" value="1"/>
</dbReference>
<dbReference type="RefSeq" id="WP_036273457.1">
    <property type="nucleotide sequence ID" value="NZ_CP014476.1"/>
</dbReference>
<dbReference type="EMBL" id="CP014476">
    <property type="protein sequence ID" value="AMK75075.1"/>
    <property type="molecule type" value="Genomic_DNA"/>
</dbReference>
<evidence type="ECO:0000256" key="4">
    <source>
        <dbReference type="PIRNR" id="PIRNR016821"/>
    </source>
</evidence>
<dbReference type="GO" id="GO:0034605">
    <property type="term" value="P:cellular response to heat"/>
    <property type="evidence" value="ECO:0007669"/>
    <property type="project" value="InterPro"/>
</dbReference>
<dbReference type="InterPro" id="IPR025708">
    <property type="entry name" value="HSP15"/>
</dbReference>
<reference evidence="7 8" key="1">
    <citation type="journal article" date="2015" name="Environ. Microbiol.">
        <title>Methane oxidation coupled to nitrate reduction under hypoxia by the Gammaproteobacterium Methylomonas denitrificans, sp. nov. type strain FJG1.</title>
        <authorList>
            <person name="Kits K.D."/>
            <person name="Klotz M.G."/>
            <person name="Stein L.Y."/>
        </authorList>
    </citation>
    <scope>NUCLEOTIDE SEQUENCE [LARGE SCALE GENOMIC DNA]</scope>
    <source>
        <strain evidence="7 8">FJG1</strain>
    </source>
</reference>
<gene>
    <name evidence="7" type="ORF">JT25_001020</name>
</gene>
<proteinExistence type="inferred from homology"/>
<dbReference type="GO" id="GO:0003727">
    <property type="term" value="F:single-stranded RNA binding"/>
    <property type="evidence" value="ECO:0007669"/>
    <property type="project" value="InterPro"/>
</dbReference>
<dbReference type="PROSITE" id="PS50889">
    <property type="entry name" value="S4"/>
    <property type="match status" value="1"/>
</dbReference>
<keyword evidence="2 4" id="KW-0694">RNA-binding</keyword>
<sequence length="132" mass="15334">MSELNQVRIDKWLWAARFFKTRGLAADAVNGGKVHVNGQRCKPGKEVKIGDLISVTKDQYSWQVTVTDLNKQRRPAQEAAALYNEDQASIDKRLKQIELHKQQQALLHPSERDHKPNKKQRRQIHRFKQDAL</sequence>
<dbReference type="Gene3D" id="3.10.290.10">
    <property type="entry name" value="RNA-binding S4 domain"/>
    <property type="match status" value="1"/>
</dbReference>
<dbReference type="InterPro" id="IPR036986">
    <property type="entry name" value="S4_RNA-bd_sf"/>
</dbReference>
<keyword evidence="8" id="KW-1185">Reference proteome</keyword>
<feature type="region of interest" description="Disordered" evidence="5">
    <location>
        <begin position="104"/>
        <end position="132"/>
    </location>
</feature>
<dbReference type="Pfam" id="PF01479">
    <property type="entry name" value="S4"/>
    <property type="match status" value="1"/>
</dbReference>
<comment type="similarity">
    <text evidence="1 4">Belongs to the HSP15 family.</text>
</comment>
<dbReference type="InterPro" id="IPR002942">
    <property type="entry name" value="S4_RNA-bd"/>
</dbReference>
<dbReference type="GO" id="GO:0003677">
    <property type="term" value="F:DNA binding"/>
    <property type="evidence" value="ECO:0007669"/>
    <property type="project" value="UniProtKB-KW"/>
</dbReference>
<dbReference type="PIRSF" id="PIRSF016821">
    <property type="entry name" value="HSP15"/>
    <property type="match status" value="1"/>
</dbReference>
<dbReference type="AlphaFoldDB" id="A0A140E3V1"/>
<evidence type="ECO:0000256" key="2">
    <source>
        <dbReference type="ARBA" id="ARBA00022884"/>
    </source>
</evidence>
<protein>
    <recommendedName>
        <fullName evidence="4">Heat shock protein 15</fullName>
    </recommendedName>
</protein>
<organism evidence="7 8">
    <name type="scientific">Methylomonas denitrificans</name>
    <dbReference type="NCBI Taxonomy" id="1538553"/>
    <lineage>
        <taxon>Bacteria</taxon>
        <taxon>Pseudomonadati</taxon>
        <taxon>Pseudomonadota</taxon>
        <taxon>Gammaproteobacteria</taxon>
        <taxon>Methylococcales</taxon>
        <taxon>Methylococcaceae</taxon>
        <taxon>Methylomonas</taxon>
    </lineage>
</organism>
<dbReference type="SMART" id="SM00363">
    <property type="entry name" value="S4"/>
    <property type="match status" value="1"/>
</dbReference>
<evidence type="ECO:0000313" key="8">
    <source>
        <dbReference type="Proteomes" id="UP000030512"/>
    </source>
</evidence>
<feature type="domain" description="RNA-binding S4" evidence="6">
    <location>
        <begin position="7"/>
        <end position="81"/>
    </location>
</feature>
<dbReference type="Proteomes" id="UP000030512">
    <property type="component" value="Chromosome"/>
</dbReference>
<dbReference type="GO" id="GO:0043023">
    <property type="term" value="F:ribosomal large subunit binding"/>
    <property type="evidence" value="ECO:0007669"/>
    <property type="project" value="InterPro"/>
</dbReference>
<dbReference type="OrthoDB" id="9797176at2"/>
<dbReference type="KEGG" id="mdn:JT25_001020"/>